<feature type="transmembrane region" description="Helical" evidence="8">
    <location>
        <begin position="20"/>
        <end position="49"/>
    </location>
</feature>
<keyword evidence="2" id="KW-1003">Cell membrane</keyword>
<dbReference type="GO" id="GO:0042158">
    <property type="term" value="P:lipoprotein biosynthetic process"/>
    <property type="evidence" value="ECO:0007669"/>
    <property type="project" value="InterPro"/>
</dbReference>
<dbReference type="EMBL" id="LAZR01000028">
    <property type="protein sequence ID" value="KKO03170.1"/>
    <property type="molecule type" value="Genomic_DNA"/>
</dbReference>
<protein>
    <recommendedName>
        <fullName evidence="9">CN hydrolase domain-containing protein</fullName>
    </recommendedName>
</protein>
<evidence type="ECO:0000256" key="2">
    <source>
        <dbReference type="ARBA" id="ARBA00022475"/>
    </source>
</evidence>
<feature type="transmembrane region" description="Helical" evidence="8">
    <location>
        <begin position="167"/>
        <end position="188"/>
    </location>
</feature>
<dbReference type="PANTHER" id="PTHR38686:SF1">
    <property type="entry name" value="APOLIPOPROTEIN N-ACYLTRANSFERASE"/>
    <property type="match status" value="1"/>
</dbReference>
<evidence type="ECO:0000256" key="3">
    <source>
        <dbReference type="ARBA" id="ARBA00022679"/>
    </source>
</evidence>
<dbReference type="NCBIfam" id="TIGR00546">
    <property type="entry name" value="lnt"/>
    <property type="match status" value="1"/>
</dbReference>
<evidence type="ECO:0000313" key="10">
    <source>
        <dbReference type="EMBL" id="KKO03170.1"/>
    </source>
</evidence>
<evidence type="ECO:0000256" key="5">
    <source>
        <dbReference type="ARBA" id="ARBA00022989"/>
    </source>
</evidence>
<dbReference type="GO" id="GO:0005886">
    <property type="term" value="C:plasma membrane"/>
    <property type="evidence" value="ECO:0007669"/>
    <property type="project" value="UniProtKB-SubCell"/>
</dbReference>
<feature type="transmembrane region" description="Helical" evidence="8">
    <location>
        <begin position="94"/>
        <end position="118"/>
    </location>
</feature>
<dbReference type="InterPro" id="IPR036526">
    <property type="entry name" value="C-N_Hydrolase_sf"/>
</dbReference>
<keyword evidence="4 8" id="KW-0812">Transmembrane</keyword>
<feature type="transmembrane region" description="Helical" evidence="8">
    <location>
        <begin position="127"/>
        <end position="147"/>
    </location>
</feature>
<keyword evidence="5 8" id="KW-1133">Transmembrane helix</keyword>
<reference evidence="10" key="1">
    <citation type="journal article" date="2015" name="Nature">
        <title>Complex archaea that bridge the gap between prokaryotes and eukaryotes.</title>
        <authorList>
            <person name="Spang A."/>
            <person name="Saw J.H."/>
            <person name="Jorgensen S.L."/>
            <person name="Zaremba-Niedzwiedzka K."/>
            <person name="Martijn J."/>
            <person name="Lind A.E."/>
            <person name="van Eijk R."/>
            <person name="Schleper C."/>
            <person name="Guy L."/>
            <person name="Ettema T.J."/>
        </authorList>
    </citation>
    <scope>NUCLEOTIDE SEQUENCE</scope>
</reference>
<dbReference type="PANTHER" id="PTHR38686">
    <property type="entry name" value="APOLIPOPROTEIN N-ACYLTRANSFERASE"/>
    <property type="match status" value="1"/>
</dbReference>
<evidence type="ECO:0000256" key="6">
    <source>
        <dbReference type="ARBA" id="ARBA00023136"/>
    </source>
</evidence>
<gene>
    <name evidence="10" type="ORF">LCGC14_0100910</name>
</gene>
<evidence type="ECO:0000256" key="8">
    <source>
        <dbReference type="SAM" id="Phobius"/>
    </source>
</evidence>
<comment type="subcellular location">
    <subcellularLocation>
        <location evidence="1">Cell membrane</location>
        <topology evidence="1">Multi-pass membrane protein</topology>
    </subcellularLocation>
</comment>
<evidence type="ECO:0000259" key="9">
    <source>
        <dbReference type="PROSITE" id="PS50263"/>
    </source>
</evidence>
<dbReference type="InterPro" id="IPR045378">
    <property type="entry name" value="LNT_N"/>
</dbReference>
<keyword evidence="3" id="KW-0808">Transferase</keyword>
<dbReference type="InterPro" id="IPR003010">
    <property type="entry name" value="C-N_Hydrolase"/>
</dbReference>
<proteinExistence type="inferred from homology"/>
<feature type="transmembrane region" description="Helical" evidence="8">
    <location>
        <begin position="483"/>
        <end position="503"/>
    </location>
</feature>
<feature type="domain" description="CN hydrolase" evidence="9">
    <location>
        <begin position="235"/>
        <end position="475"/>
    </location>
</feature>
<name>A0A0F9VGJ7_9ZZZZ</name>
<dbReference type="Pfam" id="PF20154">
    <property type="entry name" value="LNT_N"/>
    <property type="match status" value="1"/>
</dbReference>
<evidence type="ECO:0000256" key="4">
    <source>
        <dbReference type="ARBA" id="ARBA00022692"/>
    </source>
</evidence>
<dbReference type="InterPro" id="IPR004563">
    <property type="entry name" value="Apolipo_AcylTrfase"/>
</dbReference>
<dbReference type="HAMAP" id="MF_01148">
    <property type="entry name" value="Lnt"/>
    <property type="match status" value="1"/>
</dbReference>
<dbReference type="AlphaFoldDB" id="A0A0F9VGJ7"/>
<comment type="caution">
    <text evidence="10">The sequence shown here is derived from an EMBL/GenBank/DDBJ whole genome shotgun (WGS) entry which is preliminary data.</text>
</comment>
<dbReference type="CDD" id="cd07571">
    <property type="entry name" value="ALP_N-acyl_transferase"/>
    <property type="match status" value="1"/>
</dbReference>
<feature type="transmembrane region" description="Helical" evidence="8">
    <location>
        <begin position="200"/>
        <end position="217"/>
    </location>
</feature>
<accession>A0A0F9VGJ7</accession>
<keyword evidence="7" id="KW-0012">Acyltransferase</keyword>
<sequence>MSLPTALLARLRGPGLIGHVIALLAGALSTLSFAPYNLWPLGMLSAALLYQGLQQVNGKQAALRGGAWGLGLFVSGVSWIYISIHLHGNASPLLAGILTGGLELILSLFFALMAWVWVRFFRSHSPWFGSLGFAAIWVAQEVFRSWFLTGFPWLYHGYAHTHTWLSGWAPIGGVWLLGGISVFIACLLSEWRLVGRPLQASLALALVATLWLSGYGLKQVDWTHSKGKPLSVNLVQANIEQSRKWDPDYITHTLSLYRDLTYAQPATDLVVWPETAVPVLQSQGQYFVDGIAANLAERGSTLITGIPVDDMQPDGMKIYNGIMVGGSDPQSEYLKQKLVPFGEYVPLEDLLRGLIDFFNLPMSSFSRGPADQQPLRAAGYNLAPLICYEAVYPDFAAKLAAKSDLLITISNDSWFGSSIGPLQHLQMAQMRAIESQRWMIRATNNGVTALIDQYGQIRTRIPQFQQEVLIGEVQPMQGLTPYLRWRSAPLGVLVVLALLVCVLQRRRQHTR</sequence>
<evidence type="ECO:0000256" key="7">
    <source>
        <dbReference type="ARBA" id="ARBA00023315"/>
    </source>
</evidence>
<evidence type="ECO:0000256" key="1">
    <source>
        <dbReference type="ARBA" id="ARBA00004651"/>
    </source>
</evidence>
<dbReference type="PROSITE" id="PS50263">
    <property type="entry name" value="CN_HYDROLASE"/>
    <property type="match status" value="1"/>
</dbReference>
<dbReference type="Gene3D" id="3.60.110.10">
    <property type="entry name" value="Carbon-nitrogen hydrolase"/>
    <property type="match status" value="1"/>
</dbReference>
<organism evidence="10">
    <name type="scientific">marine sediment metagenome</name>
    <dbReference type="NCBI Taxonomy" id="412755"/>
    <lineage>
        <taxon>unclassified sequences</taxon>
        <taxon>metagenomes</taxon>
        <taxon>ecological metagenomes</taxon>
    </lineage>
</organism>
<dbReference type="SUPFAM" id="SSF56317">
    <property type="entry name" value="Carbon-nitrogen hydrolase"/>
    <property type="match status" value="1"/>
</dbReference>
<keyword evidence="6 8" id="KW-0472">Membrane</keyword>
<dbReference type="Pfam" id="PF00795">
    <property type="entry name" value="CN_hydrolase"/>
    <property type="match status" value="1"/>
</dbReference>
<feature type="transmembrane region" description="Helical" evidence="8">
    <location>
        <begin position="61"/>
        <end position="82"/>
    </location>
</feature>
<dbReference type="GO" id="GO:0016410">
    <property type="term" value="F:N-acyltransferase activity"/>
    <property type="evidence" value="ECO:0007669"/>
    <property type="project" value="InterPro"/>
</dbReference>